<dbReference type="Pfam" id="PF13508">
    <property type="entry name" value="Acetyltransf_7"/>
    <property type="match status" value="1"/>
</dbReference>
<dbReference type="GO" id="GO:0016747">
    <property type="term" value="F:acyltransferase activity, transferring groups other than amino-acyl groups"/>
    <property type="evidence" value="ECO:0007669"/>
    <property type="project" value="InterPro"/>
</dbReference>
<dbReference type="EMBL" id="PUWT01000010">
    <property type="protein sequence ID" value="PQQ28276.1"/>
    <property type="molecule type" value="Genomic_DNA"/>
</dbReference>
<dbReference type="InterPro" id="IPR016181">
    <property type="entry name" value="Acyl_CoA_acyltransferase"/>
</dbReference>
<keyword evidence="2" id="KW-0808">Transferase</keyword>
<dbReference type="AlphaFoldDB" id="A0A2S8Q6R0"/>
<organism evidence="2 3">
    <name type="scientific">Photorhabdus hindustanensis</name>
    <dbReference type="NCBI Taxonomy" id="2918802"/>
    <lineage>
        <taxon>Bacteria</taxon>
        <taxon>Pseudomonadati</taxon>
        <taxon>Pseudomonadota</taxon>
        <taxon>Gammaproteobacteria</taxon>
        <taxon>Enterobacterales</taxon>
        <taxon>Morganellaceae</taxon>
        <taxon>Photorhabdus</taxon>
    </lineage>
</organism>
<dbReference type="CDD" id="cd04301">
    <property type="entry name" value="NAT_SF"/>
    <property type="match status" value="1"/>
</dbReference>
<dbReference type="InterPro" id="IPR000182">
    <property type="entry name" value="GNAT_dom"/>
</dbReference>
<name>A0A2S8Q6R0_9GAMM</name>
<feature type="domain" description="N-acetyltransferase" evidence="1">
    <location>
        <begin position="17"/>
        <end position="164"/>
    </location>
</feature>
<dbReference type="Proteomes" id="UP000239550">
    <property type="component" value="Unassembled WGS sequence"/>
</dbReference>
<proteinExistence type="predicted"/>
<sequence length="164" mass="18511">MQCIHSVDRRDSKLMKITIRLANTTEQIALEALQLRASLMWEEDRELLLANPHMIELPIEHIEAGYVYVAEQASVILGFSVVLPQSDGNAELDGLFVEPTFWYQGIGEQLVQIALNDLHIKGKASLQVMANPQAEGFYIALGFKHLGKEYTQLGTAIRMIKYIR</sequence>
<keyword evidence="3" id="KW-1185">Reference proteome</keyword>
<evidence type="ECO:0000313" key="3">
    <source>
        <dbReference type="Proteomes" id="UP000239550"/>
    </source>
</evidence>
<comment type="caution">
    <text evidence="2">The sequence shown here is derived from an EMBL/GenBank/DDBJ whole genome shotgun (WGS) entry which is preliminary data.</text>
</comment>
<evidence type="ECO:0000313" key="2">
    <source>
        <dbReference type="EMBL" id="PQQ28276.1"/>
    </source>
</evidence>
<dbReference type="Gene3D" id="3.40.630.30">
    <property type="match status" value="1"/>
</dbReference>
<accession>A0A2S8Q6R0</accession>
<gene>
    <name evidence="2" type="ORF">C6H66_04820</name>
</gene>
<protein>
    <submittedName>
        <fullName evidence="2">GNAT family N-acetyltransferase</fullName>
    </submittedName>
</protein>
<dbReference type="SUPFAM" id="SSF55729">
    <property type="entry name" value="Acyl-CoA N-acyltransferases (Nat)"/>
    <property type="match status" value="1"/>
</dbReference>
<reference evidence="2 3" key="1">
    <citation type="submission" date="2018-02" db="EMBL/GenBank/DDBJ databases">
        <title>Five New Genomes of Indian Photorhabdus Isolates TSA.</title>
        <authorList>
            <person name="Dubay B."/>
            <person name="Somvanshi V.S."/>
        </authorList>
    </citation>
    <scope>NUCLEOTIDE SEQUENCE [LARGE SCALE GENOMIC DNA]</scope>
    <source>
        <strain evidence="2 3">H1</strain>
    </source>
</reference>
<evidence type="ECO:0000259" key="1">
    <source>
        <dbReference type="PROSITE" id="PS51186"/>
    </source>
</evidence>
<dbReference type="PROSITE" id="PS51186">
    <property type="entry name" value="GNAT"/>
    <property type="match status" value="1"/>
</dbReference>